<evidence type="ECO:0000313" key="2">
    <source>
        <dbReference type="Proteomes" id="UP000259602"/>
    </source>
</evidence>
<organism evidence="1 2">
    <name type="scientific">Leptospira phage LE3</name>
    <dbReference type="NCBI Taxonomy" id="2041382"/>
    <lineage>
        <taxon>Viruses</taxon>
        <taxon>Duplodnaviria</taxon>
        <taxon>Heunggongvirae</taxon>
        <taxon>Uroviricota</taxon>
        <taxon>Caudoviricetes</taxon>
        <taxon>Nylescharonvirus</taxon>
        <taxon>Nylescharonvirus LE3</taxon>
    </lineage>
</organism>
<accession>A0A343LE78</accession>
<proteinExistence type="predicted"/>
<name>A0A343LE78_9CAUD</name>
<dbReference type="EMBL" id="MF974396">
    <property type="protein sequence ID" value="ATN94988.1"/>
    <property type="molecule type" value="Genomic_DNA"/>
</dbReference>
<dbReference type="KEGG" id="vg:55605470"/>
<sequence>MSFDSIPEDKENSFPCDCGGAITEKTDGSFECDSCDFKKIKLIDGEPNDPT</sequence>
<dbReference type="GeneID" id="55605470"/>
<protein>
    <submittedName>
        <fullName evidence="1">Uncharacterized protein</fullName>
    </submittedName>
</protein>
<reference evidence="1 2" key="1">
    <citation type="journal article" date="2018" name="Sci. Rep.">
        <title>Characterization of LE3 and LE4, the only lytic phages known to infect the spirochete Leptospira.</title>
        <authorList>
            <person name="Schiettekatte O."/>
            <person name="Vincent A.T."/>
            <person name="Malosse C."/>
            <person name="Lechat P."/>
            <person name="Chamot-Rooke J."/>
            <person name="Veyrier F.J."/>
            <person name="Picardeau M."/>
            <person name="Bourhy P."/>
        </authorList>
    </citation>
    <scope>NUCLEOTIDE SEQUENCE [LARGE SCALE GENOMIC DNA]</scope>
</reference>
<evidence type="ECO:0000313" key="1">
    <source>
        <dbReference type="EMBL" id="ATN94988.1"/>
    </source>
</evidence>
<keyword evidence="2" id="KW-1185">Reference proteome</keyword>
<dbReference type="Proteomes" id="UP000259602">
    <property type="component" value="Segment"/>
</dbReference>
<dbReference type="RefSeq" id="YP_009835398.1">
    <property type="nucleotide sequence ID" value="NC_048678.1"/>
</dbReference>